<evidence type="ECO:0000313" key="2">
    <source>
        <dbReference type="EMBL" id="TMN23857.1"/>
    </source>
</evidence>
<dbReference type="EMBL" id="VCIA01000001">
    <property type="protein sequence ID" value="TMN23857.1"/>
    <property type="molecule type" value="Genomic_DNA"/>
</dbReference>
<accession>A0A5S3QQC0</accession>
<comment type="caution">
    <text evidence="2">The sequence shown here is derived from an EMBL/GenBank/DDBJ whole genome shotgun (WGS) entry which is preliminary data.</text>
</comment>
<dbReference type="RefSeq" id="WP_138603446.1">
    <property type="nucleotide sequence ID" value="NZ_VCIA01000001.1"/>
</dbReference>
<dbReference type="AlphaFoldDB" id="A0A5S3QQC0"/>
<dbReference type="OrthoDB" id="9796171at2"/>
<dbReference type="InterPro" id="IPR016181">
    <property type="entry name" value="Acyl_CoA_acyltransferase"/>
</dbReference>
<dbReference type="PROSITE" id="PS51186">
    <property type="entry name" value="GNAT"/>
    <property type="match status" value="1"/>
</dbReference>
<dbReference type="InterPro" id="IPR000182">
    <property type="entry name" value="GNAT_dom"/>
</dbReference>
<dbReference type="CDD" id="cd04301">
    <property type="entry name" value="NAT_SF"/>
    <property type="match status" value="1"/>
</dbReference>
<dbReference type="Pfam" id="PF13673">
    <property type="entry name" value="Acetyltransf_10"/>
    <property type="match status" value="1"/>
</dbReference>
<keyword evidence="2" id="KW-0808">Transferase</keyword>
<gene>
    <name evidence="2" type="ORF">FFL34_10755</name>
</gene>
<dbReference type="Gene3D" id="3.40.630.30">
    <property type="match status" value="1"/>
</dbReference>
<sequence length="156" mass="18022">MEWYIKTFDELSNEELYAILKLRVNVFVVEQDCPYPELDDYDQASIHYFLKIGNEIAANVRIVPAGKKYPVASIGRVVVNPTFRGNGYGREIMRKAIDYTATVLAEPRIKIQGQEYLERFYTELGFRKVSDSYLEDGIPHVDMIWDVLETEGESTN</sequence>
<dbReference type="SUPFAM" id="SSF55729">
    <property type="entry name" value="Acyl-CoA N-acyltransferases (Nat)"/>
    <property type="match status" value="1"/>
</dbReference>
<organism evidence="2 3">
    <name type="scientific">Lentibacillus cibarius</name>
    <dbReference type="NCBI Taxonomy" id="2583219"/>
    <lineage>
        <taxon>Bacteria</taxon>
        <taxon>Bacillati</taxon>
        <taxon>Bacillota</taxon>
        <taxon>Bacilli</taxon>
        <taxon>Bacillales</taxon>
        <taxon>Bacillaceae</taxon>
        <taxon>Lentibacillus</taxon>
    </lineage>
</organism>
<protein>
    <submittedName>
        <fullName evidence="2">GNAT family N-acetyltransferase</fullName>
    </submittedName>
</protein>
<dbReference type="GO" id="GO:0016747">
    <property type="term" value="F:acyltransferase activity, transferring groups other than amino-acyl groups"/>
    <property type="evidence" value="ECO:0007669"/>
    <property type="project" value="InterPro"/>
</dbReference>
<evidence type="ECO:0000313" key="3">
    <source>
        <dbReference type="Proteomes" id="UP000306980"/>
    </source>
</evidence>
<name>A0A5S3QQC0_9BACI</name>
<evidence type="ECO:0000259" key="1">
    <source>
        <dbReference type="PROSITE" id="PS51186"/>
    </source>
</evidence>
<dbReference type="Proteomes" id="UP000306980">
    <property type="component" value="Unassembled WGS sequence"/>
</dbReference>
<reference evidence="2 3" key="1">
    <citation type="submission" date="2019-05" db="EMBL/GenBank/DDBJ databases">
        <title>Genomic analysis of Lentibacillus sp. NKC220-2.</title>
        <authorList>
            <person name="Oh Y.J."/>
        </authorList>
    </citation>
    <scope>NUCLEOTIDE SEQUENCE [LARGE SCALE GENOMIC DNA]</scope>
    <source>
        <strain evidence="2 3">NKC220-2</strain>
    </source>
</reference>
<feature type="domain" description="N-acetyltransferase" evidence="1">
    <location>
        <begin position="6"/>
        <end position="151"/>
    </location>
</feature>
<proteinExistence type="predicted"/>